<reference evidence="2" key="1">
    <citation type="journal article" date="2017" name="Genome Biol.">
        <title>Comparative genomics reveals high biological diversity and specific adaptations in the industrially and medically important fungal genus Aspergillus.</title>
        <authorList>
            <person name="de Vries R.P."/>
            <person name="Riley R."/>
            <person name="Wiebenga A."/>
            <person name="Aguilar-Osorio G."/>
            <person name="Amillis S."/>
            <person name="Uchima C.A."/>
            <person name="Anderluh G."/>
            <person name="Asadollahi M."/>
            <person name="Askin M."/>
            <person name="Barry K."/>
            <person name="Battaglia E."/>
            <person name="Bayram O."/>
            <person name="Benocci T."/>
            <person name="Braus-Stromeyer S.A."/>
            <person name="Caldana C."/>
            <person name="Canovas D."/>
            <person name="Cerqueira G.C."/>
            <person name="Chen F."/>
            <person name="Chen W."/>
            <person name="Choi C."/>
            <person name="Clum A."/>
            <person name="Dos Santos R.A."/>
            <person name="Damasio A.R."/>
            <person name="Diallinas G."/>
            <person name="Emri T."/>
            <person name="Fekete E."/>
            <person name="Flipphi M."/>
            <person name="Freyberg S."/>
            <person name="Gallo A."/>
            <person name="Gournas C."/>
            <person name="Habgood R."/>
            <person name="Hainaut M."/>
            <person name="Harispe M.L."/>
            <person name="Henrissat B."/>
            <person name="Hilden K.S."/>
            <person name="Hope R."/>
            <person name="Hossain A."/>
            <person name="Karabika E."/>
            <person name="Karaffa L."/>
            <person name="Karanyi Z."/>
            <person name="Krasevec N."/>
            <person name="Kuo A."/>
            <person name="Kusch H."/>
            <person name="LaButti K."/>
            <person name="Lagendijk E.L."/>
            <person name="Lapidus A."/>
            <person name="Levasseur A."/>
            <person name="Lindquist E."/>
            <person name="Lipzen A."/>
            <person name="Logrieco A.F."/>
            <person name="MacCabe A."/>
            <person name="Maekelae M.R."/>
            <person name="Malavazi I."/>
            <person name="Melin P."/>
            <person name="Meyer V."/>
            <person name="Mielnichuk N."/>
            <person name="Miskei M."/>
            <person name="Molnar A.P."/>
            <person name="Mule G."/>
            <person name="Ngan C.Y."/>
            <person name="Orejas M."/>
            <person name="Orosz E."/>
            <person name="Ouedraogo J.P."/>
            <person name="Overkamp K.M."/>
            <person name="Park H.-S."/>
            <person name="Perrone G."/>
            <person name="Piumi F."/>
            <person name="Punt P.J."/>
            <person name="Ram A.F."/>
            <person name="Ramon A."/>
            <person name="Rauscher S."/>
            <person name="Record E."/>
            <person name="Riano-Pachon D.M."/>
            <person name="Robert V."/>
            <person name="Roehrig J."/>
            <person name="Ruller R."/>
            <person name="Salamov A."/>
            <person name="Salih N.S."/>
            <person name="Samson R.A."/>
            <person name="Sandor E."/>
            <person name="Sanguinetti M."/>
            <person name="Schuetze T."/>
            <person name="Sepcic K."/>
            <person name="Shelest E."/>
            <person name="Sherlock G."/>
            <person name="Sophianopoulou V."/>
            <person name="Squina F.M."/>
            <person name="Sun H."/>
            <person name="Susca A."/>
            <person name="Todd R.B."/>
            <person name="Tsang A."/>
            <person name="Unkles S.E."/>
            <person name="van de Wiele N."/>
            <person name="van Rossen-Uffink D."/>
            <person name="Oliveira J.V."/>
            <person name="Vesth T.C."/>
            <person name="Visser J."/>
            <person name="Yu J.-H."/>
            <person name="Zhou M."/>
            <person name="Andersen M.R."/>
            <person name="Archer D.B."/>
            <person name="Baker S.E."/>
            <person name="Benoit I."/>
            <person name="Brakhage A.A."/>
            <person name="Braus G.H."/>
            <person name="Fischer R."/>
            <person name="Frisvad J.C."/>
            <person name="Goldman G.H."/>
            <person name="Houbraken J."/>
            <person name="Oakley B."/>
            <person name="Pocsi I."/>
            <person name="Scazzocchio C."/>
            <person name="Seiboth B."/>
            <person name="vanKuyk P.A."/>
            <person name="Wortman J."/>
            <person name="Dyer P.S."/>
            <person name="Grigoriev I.V."/>
        </authorList>
    </citation>
    <scope>NUCLEOTIDE SEQUENCE [LARGE SCALE GENOMIC DNA]</scope>
    <source>
        <strain evidence="2">CBS 101740 / IMI 381727 / IBT 21946</strain>
    </source>
</reference>
<organism evidence="1 2">
    <name type="scientific">Aspergillus brasiliensis (strain CBS 101740 / IMI 381727 / IBT 21946)</name>
    <dbReference type="NCBI Taxonomy" id="767769"/>
    <lineage>
        <taxon>Eukaryota</taxon>
        <taxon>Fungi</taxon>
        <taxon>Dikarya</taxon>
        <taxon>Ascomycota</taxon>
        <taxon>Pezizomycotina</taxon>
        <taxon>Eurotiomycetes</taxon>
        <taxon>Eurotiomycetidae</taxon>
        <taxon>Eurotiales</taxon>
        <taxon>Aspergillaceae</taxon>
        <taxon>Aspergillus</taxon>
        <taxon>Aspergillus subgen. Circumdati</taxon>
    </lineage>
</organism>
<dbReference type="GeneID" id="93577402"/>
<evidence type="ECO:0000313" key="1">
    <source>
        <dbReference type="EMBL" id="OJJ71673.1"/>
    </source>
</evidence>
<proteinExistence type="predicted"/>
<accession>A0A1L9UJ16</accession>
<name>A0A1L9UJ16_ASPBC</name>
<protein>
    <submittedName>
        <fullName evidence="1">Uncharacterized protein</fullName>
    </submittedName>
</protein>
<gene>
    <name evidence="1" type="ORF">ASPBRDRAFT_43048</name>
</gene>
<keyword evidence="2" id="KW-1185">Reference proteome</keyword>
<dbReference type="Proteomes" id="UP000184499">
    <property type="component" value="Unassembled WGS sequence"/>
</dbReference>
<dbReference type="RefSeq" id="XP_067478921.1">
    <property type="nucleotide sequence ID" value="XM_067624914.1"/>
</dbReference>
<dbReference type="EMBL" id="KV878684">
    <property type="protein sequence ID" value="OJJ71673.1"/>
    <property type="molecule type" value="Genomic_DNA"/>
</dbReference>
<sequence length="65" mass="6904">MFRNALRQSSRTVAAASATGRIASVSPIPVQVDHTFAIWPIPSQEVISMMLAIASLHIAMLAASL</sequence>
<dbReference type="VEuPathDB" id="FungiDB:ASPBRDRAFT_43048"/>
<dbReference type="AlphaFoldDB" id="A0A1L9UJ16"/>
<evidence type="ECO:0000313" key="2">
    <source>
        <dbReference type="Proteomes" id="UP000184499"/>
    </source>
</evidence>
<dbReference type="STRING" id="767769.A0A1L9UJ16"/>